<dbReference type="Proteomes" id="UP000192220">
    <property type="component" value="Unplaced"/>
</dbReference>
<dbReference type="KEGG" id="alim:106534041"/>
<feature type="region of interest" description="Disordered" evidence="2">
    <location>
        <begin position="1"/>
        <end position="52"/>
    </location>
</feature>
<feature type="coiled-coil region" evidence="1">
    <location>
        <begin position="84"/>
        <end position="111"/>
    </location>
</feature>
<sequence>MEAPSGRNRQVFRTQTNRSCSSSDWTAESKTGRGDTRTAGVSSEDSNRTISRRKQLAGDDDDVIADVIRLPDSVETNHPPSNITDELKKKSEKHDEALKQLETHLTHLSQEVFGLWEEVEEVMKMKKTRVSELDLKLSDCEKRRVDEIRVLLRKHLLLLEEISFLPPPDLQRLIHTETQVLNQSLLANRRSVALLLLHLQEEILQQETFLLLQWEQSLNLWRSSRIHETVDQIRALCSSDEDLQLVSDQQNQIQLALTEERCDIIRKICSLVPPTCSSAVVSDWFSELTSINQQIDRLHEDLLHQLTGVHLQRCQNQQAAVERCQVALSALQVSDQQVDDIISSQVLPLIGQKQSQDEEQVAALDQVCRHSVSRHAVSISRCVFAVMQAAAMIWETHCCRWKRREEELQQHLDDIRQTQQQHIQRKTVRVDALLEGLRQESSEDALKTSLDRTVLSLKDIEDSCRQCVSGQWEVLDHFPSLFMEDLVSYSRNICSFFRLSHAYLPVTMETTISHTHTRS</sequence>
<dbReference type="InterPro" id="IPR028089">
    <property type="entry name" value="DUF4455"/>
</dbReference>
<dbReference type="PANTHER" id="PTHR21444">
    <property type="entry name" value="COILED-COIL DOMAIN-CONTAINING PROTEIN 180"/>
    <property type="match status" value="1"/>
</dbReference>
<feature type="domain" description="DUF4455" evidence="3">
    <location>
        <begin position="82"/>
        <end position="500"/>
    </location>
</feature>
<evidence type="ECO:0000259" key="3">
    <source>
        <dbReference type="Pfam" id="PF14643"/>
    </source>
</evidence>
<evidence type="ECO:0000313" key="4">
    <source>
        <dbReference type="Proteomes" id="UP000192220"/>
    </source>
</evidence>
<gene>
    <name evidence="5" type="primary">ccdc180</name>
</gene>
<feature type="non-terminal residue" evidence="5">
    <location>
        <position position="519"/>
    </location>
</feature>
<reference evidence="5" key="1">
    <citation type="submission" date="2025-08" db="UniProtKB">
        <authorList>
            <consortium name="RefSeq"/>
        </authorList>
    </citation>
    <scope>IDENTIFICATION</scope>
</reference>
<dbReference type="InParanoid" id="A0A2I4D172"/>
<dbReference type="PANTHER" id="PTHR21444:SF14">
    <property type="entry name" value="COILED-COIL DOMAIN-CONTAINING PROTEIN 180"/>
    <property type="match status" value="1"/>
</dbReference>
<proteinExistence type="predicted"/>
<dbReference type="AlphaFoldDB" id="A0A2I4D172"/>
<accession>A0A2I4D172</accession>
<protein>
    <submittedName>
        <fullName evidence="5">Uncharacterized protein ccdc180</fullName>
    </submittedName>
</protein>
<dbReference type="OrthoDB" id="8943394at2759"/>
<evidence type="ECO:0000313" key="5">
    <source>
        <dbReference type="RefSeq" id="XP_013885995.1"/>
    </source>
</evidence>
<keyword evidence="4" id="KW-1185">Reference proteome</keyword>
<dbReference type="CTD" id="100499483"/>
<name>A0A2I4D172_AUSLI</name>
<feature type="compositionally biased region" description="Polar residues" evidence="2">
    <location>
        <begin position="7"/>
        <end position="29"/>
    </location>
</feature>
<evidence type="ECO:0000256" key="1">
    <source>
        <dbReference type="SAM" id="Coils"/>
    </source>
</evidence>
<dbReference type="RefSeq" id="XP_013885995.1">
    <property type="nucleotide sequence ID" value="XM_014030541.1"/>
</dbReference>
<organism evidence="4 5">
    <name type="scientific">Austrofundulus limnaeus</name>
    <name type="common">Annual killifish</name>
    <dbReference type="NCBI Taxonomy" id="52670"/>
    <lineage>
        <taxon>Eukaryota</taxon>
        <taxon>Metazoa</taxon>
        <taxon>Chordata</taxon>
        <taxon>Craniata</taxon>
        <taxon>Vertebrata</taxon>
        <taxon>Euteleostomi</taxon>
        <taxon>Actinopterygii</taxon>
        <taxon>Neopterygii</taxon>
        <taxon>Teleostei</taxon>
        <taxon>Neoteleostei</taxon>
        <taxon>Acanthomorphata</taxon>
        <taxon>Ovalentaria</taxon>
        <taxon>Atherinomorphae</taxon>
        <taxon>Cyprinodontiformes</taxon>
        <taxon>Rivulidae</taxon>
        <taxon>Austrofundulus</taxon>
    </lineage>
</organism>
<keyword evidence="1" id="KW-0175">Coiled coil</keyword>
<dbReference type="Pfam" id="PF14643">
    <property type="entry name" value="DUF4455"/>
    <property type="match status" value="1"/>
</dbReference>
<evidence type="ECO:0000256" key="2">
    <source>
        <dbReference type="SAM" id="MobiDB-lite"/>
    </source>
</evidence>